<dbReference type="EMBL" id="BK059091">
    <property type="protein sequence ID" value="DAE28766.1"/>
    <property type="molecule type" value="Genomic_DNA"/>
</dbReference>
<name>A0A8S5RBG5_9VIRU</name>
<reference evidence="1" key="1">
    <citation type="journal article" date="2021" name="Proc. Natl. Acad. Sci. U.S.A.">
        <title>A Catalog of Tens of Thousands of Viruses from Human Metagenomes Reveals Hidden Associations with Chronic Diseases.</title>
        <authorList>
            <person name="Tisza M.J."/>
            <person name="Buck C.B."/>
        </authorList>
    </citation>
    <scope>NUCLEOTIDE SEQUENCE</scope>
    <source>
        <strain evidence="1">CtmTa7</strain>
    </source>
</reference>
<protein>
    <submittedName>
        <fullName evidence="1">Zinc-ribbon domain protein</fullName>
    </submittedName>
</protein>
<organism evidence="1">
    <name type="scientific">virus sp. ctmTa7</name>
    <dbReference type="NCBI Taxonomy" id="2828255"/>
    <lineage>
        <taxon>Viruses</taxon>
    </lineage>
</organism>
<proteinExistence type="predicted"/>
<evidence type="ECO:0000313" key="1">
    <source>
        <dbReference type="EMBL" id="DAE28766.1"/>
    </source>
</evidence>
<sequence>MIKIETECYINYDTGSTHQANSYCCSNGIKIIKNNYNKSNLSGVLELPKRIRTLCENCDSELEITEKDAHVGWLGLKYITCPCCGKESCVEELEETNITKDNIKFPTHFRRVVKTNRGTVDIKEDEINKNIQKGIEYLRNNKNEFYYYTQFGDLFLIIFRYEDDEEYTIMITKDYYEANASFKYEDF</sequence>
<accession>A0A8S5RBG5</accession>